<dbReference type="EMBL" id="NIVS01000007">
    <property type="protein sequence ID" value="OWQ56383.1"/>
    <property type="molecule type" value="Genomic_DNA"/>
</dbReference>
<evidence type="ECO:0008006" key="5">
    <source>
        <dbReference type="Google" id="ProtNLM"/>
    </source>
</evidence>
<dbReference type="Proteomes" id="UP000198157">
    <property type="component" value="Unassembled WGS sequence"/>
</dbReference>
<feature type="signal peptide" evidence="2">
    <location>
        <begin position="1"/>
        <end position="19"/>
    </location>
</feature>
<feature type="compositionally biased region" description="Low complexity" evidence="1">
    <location>
        <begin position="42"/>
        <end position="52"/>
    </location>
</feature>
<organism evidence="3 4">
    <name type="scientific">Stenotrophomonas maltophilia</name>
    <name type="common">Pseudomonas maltophilia</name>
    <name type="synonym">Xanthomonas maltophilia</name>
    <dbReference type="NCBI Taxonomy" id="40324"/>
    <lineage>
        <taxon>Bacteria</taxon>
        <taxon>Pseudomonadati</taxon>
        <taxon>Pseudomonadota</taxon>
        <taxon>Gammaproteobacteria</taxon>
        <taxon>Lysobacterales</taxon>
        <taxon>Lysobacteraceae</taxon>
        <taxon>Stenotrophomonas</taxon>
        <taxon>Stenotrophomonas maltophilia group</taxon>
    </lineage>
</organism>
<accession>A0A246HR63</accession>
<comment type="caution">
    <text evidence="3">The sequence shown here is derived from an EMBL/GenBank/DDBJ whole genome shotgun (WGS) entry which is preliminary data.</text>
</comment>
<keyword evidence="2" id="KW-0732">Signal</keyword>
<proteinExistence type="predicted"/>
<protein>
    <recommendedName>
        <fullName evidence="5">Secreted protein</fullName>
    </recommendedName>
</protein>
<evidence type="ECO:0000313" key="4">
    <source>
        <dbReference type="Proteomes" id="UP000198157"/>
    </source>
</evidence>
<feature type="region of interest" description="Disordered" evidence="1">
    <location>
        <begin position="42"/>
        <end position="76"/>
    </location>
</feature>
<reference evidence="3 4" key="1">
    <citation type="submission" date="2017-06" db="EMBL/GenBank/DDBJ databases">
        <authorList>
            <person name="Kim H.J."/>
            <person name="Triplett B.A."/>
        </authorList>
    </citation>
    <scope>NUCLEOTIDE SEQUENCE [LARGE SCALE GENOMIC DNA]</scope>
    <source>
        <strain evidence="3 4">13146</strain>
    </source>
</reference>
<sequence length="91" mass="9252">MRPFAHCLLLLMAPLAAHASDALTTAGRGACVYTAGENERSAPASASAASAPNTVKPSASSGTSTGGGGDDDVLPRLRAPKWHSFLPGMFR</sequence>
<gene>
    <name evidence="3" type="ORF">CEE60_02605</name>
</gene>
<dbReference type="AlphaFoldDB" id="A0A246HR63"/>
<feature type="chain" id="PRO_5012354303" description="Secreted protein" evidence="2">
    <location>
        <begin position="20"/>
        <end position="91"/>
    </location>
</feature>
<evidence type="ECO:0000256" key="1">
    <source>
        <dbReference type="SAM" id="MobiDB-lite"/>
    </source>
</evidence>
<evidence type="ECO:0000313" key="3">
    <source>
        <dbReference type="EMBL" id="OWQ56383.1"/>
    </source>
</evidence>
<name>A0A246HR63_STEMA</name>
<evidence type="ECO:0000256" key="2">
    <source>
        <dbReference type="SAM" id="SignalP"/>
    </source>
</evidence>